<evidence type="ECO:0000259" key="13">
    <source>
        <dbReference type="Pfam" id="PF00593"/>
    </source>
</evidence>
<evidence type="ECO:0000256" key="12">
    <source>
        <dbReference type="SAM" id="SignalP"/>
    </source>
</evidence>
<organism evidence="15 16">
    <name type="scientific">Paraferrimonas sedimenticola</name>
    <dbReference type="NCBI Taxonomy" id="375674"/>
    <lineage>
        <taxon>Bacteria</taxon>
        <taxon>Pseudomonadati</taxon>
        <taxon>Pseudomonadota</taxon>
        <taxon>Gammaproteobacteria</taxon>
        <taxon>Alteromonadales</taxon>
        <taxon>Ferrimonadaceae</taxon>
        <taxon>Paraferrimonas</taxon>
    </lineage>
</organism>
<dbReference type="AlphaFoldDB" id="A0AA37W1U1"/>
<dbReference type="Pfam" id="PF07715">
    <property type="entry name" value="Plug"/>
    <property type="match status" value="1"/>
</dbReference>
<comment type="caution">
    <text evidence="15">The sequence shown here is derived from an EMBL/GenBank/DDBJ whole genome shotgun (WGS) entry which is preliminary data.</text>
</comment>
<feature type="signal peptide" evidence="12">
    <location>
        <begin position="1"/>
        <end position="24"/>
    </location>
</feature>
<dbReference type="SUPFAM" id="SSF56935">
    <property type="entry name" value="Porins"/>
    <property type="match status" value="1"/>
</dbReference>
<evidence type="ECO:0000256" key="11">
    <source>
        <dbReference type="RuleBase" id="RU003357"/>
    </source>
</evidence>
<comment type="similarity">
    <text evidence="9 11">Belongs to the TonB-dependent receptor family.</text>
</comment>
<evidence type="ECO:0000256" key="8">
    <source>
        <dbReference type="ARBA" id="ARBA00023237"/>
    </source>
</evidence>
<evidence type="ECO:0000256" key="3">
    <source>
        <dbReference type="ARBA" id="ARBA00022452"/>
    </source>
</evidence>
<feature type="domain" description="TonB-dependent receptor plug" evidence="14">
    <location>
        <begin position="45"/>
        <end position="155"/>
    </location>
</feature>
<dbReference type="InterPro" id="IPR036942">
    <property type="entry name" value="Beta-barrel_TonB_sf"/>
</dbReference>
<keyword evidence="7 9" id="KW-0472">Membrane</keyword>
<keyword evidence="2 9" id="KW-0813">Transport</keyword>
<evidence type="ECO:0000256" key="6">
    <source>
        <dbReference type="ARBA" id="ARBA00023077"/>
    </source>
</evidence>
<feature type="chain" id="PRO_5041301361" evidence="12">
    <location>
        <begin position="25"/>
        <end position="725"/>
    </location>
</feature>
<dbReference type="InterPro" id="IPR039426">
    <property type="entry name" value="TonB-dep_rcpt-like"/>
</dbReference>
<evidence type="ECO:0000313" key="16">
    <source>
        <dbReference type="Proteomes" id="UP001161422"/>
    </source>
</evidence>
<keyword evidence="6 11" id="KW-0798">TonB box</keyword>
<dbReference type="EMBL" id="BSNC01000005">
    <property type="protein sequence ID" value="GLP96792.1"/>
    <property type="molecule type" value="Genomic_DNA"/>
</dbReference>
<evidence type="ECO:0000259" key="14">
    <source>
        <dbReference type="Pfam" id="PF07715"/>
    </source>
</evidence>
<dbReference type="RefSeq" id="WP_095504107.1">
    <property type="nucleotide sequence ID" value="NZ_BSNC01000005.1"/>
</dbReference>
<dbReference type="Proteomes" id="UP001161422">
    <property type="component" value="Unassembled WGS sequence"/>
</dbReference>
<dbReference type="GO" id="GO:0009279">
    <property type="term" value="C:cell outer membrane"/>
    <property type="evidence" value="ECO:0007669"/>
    <property type="project" value="UniProtKB-SubCell"/>
</dbReference>
<evidence type="ECO:0000256" key="9">
    <source>
        <dbReference type="PROSITE-ProRule" id="PRU01360"/>
    </source>
</evidence>
<evidence type="ECO:0000256" key="1">
    <source>
        <dbReference type="ARBA" id="ARBA00004571"/>
    </source>
</evidence>
<feature type="short sequence motif" description="TonB C-terminal box" evidence="10">
    <location>
        <begin position="708"/>
        <end position="725"/>
    </location>
</feature>
<evidence type="ECO:0000256" key="2">
    <source>
        <dbReference type="ARBA" id="ARBA00022448"/>
    </source>
</evidence>
<reference evidence="15" key="2">
    <citation type="submission" date="2023-01" db="EMBL/GenBank/DDBJ databases">
        <title>Draft genome sequence of Paraferrimonas sedimenticola strain NBRC 101628.</title>
        <authorList>
            <person name="Sun Q."/>
            <person name="Mori K."/>
        </authorList>
    </citation>
    <scope>NUCLEOTIDE SEQUENCE</scope>
    <source>
        <strain evidence="15">NBRC 101628</strain>
    </source>
</reference>
<dbReference type="InterPro" id="IPR000531">
    <property type="entry name" value="Beta-barrel_TonB"/>
</dbReference>
<dbReference type="PANTHER" id="PTHR30442">
    <property type="entry name" value="IRON III DICITRATE TRANSPORT PROTEIN FECA"/>
    <property type="match status" value="1"/>
</dbReference>
<evidence type="ECO:0000313" key="15">
    <source>
        <dbReference type="EMBL" id="GLP96792.1"/>
    </source>
</evidence>
<sequence length="725" mass="79411">MKASFKVGLCALAIQSALVGQAIAEEQAESQPMETITIIGSAAAVNDIPGSANVVTQDQLEAFDYSDVMRVLAQVPGVYVMEEDGYGLRPNIGMRGTGTSRSEKITVMEDGVLVAPAPLAAPAAYYFPTMGRMTGVEVLKGSSAVRHGPRTTGGVLNLISRQIPDDGRDVFADVAIGENNYGKIHAAAAGNKDNIGALLEVYRYQADGFKKLPVNKDTGFVKNDVMFKLKGRSLPGASTYQETELKYKYSDEESDETYMGLTDADFANSPYARYAASQNDKMKTDHHNAQINHFARFSGGTELSSQVYYNKFARNWYKAYKVNGDSLGSGGIDAASAFDKNPTAEGLSVDIKANNREYYSYGIQTEAVMPMGDHNFIIGGRYHYDQMDRFQWADNWMLNQDLSMTLVNAGEPGTDSNRIDSGRTAAGYAQGEFVFGDLQVNAGARYQWVELRRKDWGKTNPSRQGSPDKDVKNTVQAVLPAIGLTYRATDDLVILAGVQKGFAPPAPGNDSAKAEESINYEAGLRYNMGSIGIDAIGFFSDYSNMHGNCTAAQGCDEEKIDNQYNAGEVEIKGLELSANYTADLGAVDMPLRLAYTLTDSQFKNDFESDLDTWGSVKKGDELPYLAKHQLYLRAGLEGNNWTFNVNARYLSDMRTQAGQGTIPADRLIPSRWVMDLGANYRIGEQHKIYLNVDNLTNKVYAATRVHGSLQPGKPRTAILGYRYSF</sequence>
<dbReference type="InterPro" id="IPR012910">
    <property type="entry name" value="Plug_dom"/>
</dbReference>
<keyword evidence="15" id="KW-0675">Receptor</keyword>
<dbReference type="Gene3D" id="2.40.170.20">
    <property type="entry name" value="TonB-dependent receptor, beta-barrel domain"/>
    <property type="match status" value="1"/>
</dbReference>
<evidence type="ECO:0000256" key="5">
    <source>
        <dbReference type="ARBA" id="ARBA00022729"/>
    </source>
</evidence>
<feature type="domain" description="TonB-dependent receptor-like beta-barrel" evidence="13">
    <location>
        <begin position="245"/>
        <end position="695"/>
    </location>
</feature>
<accession>A0AA37W1U1</accession>
<dbReference type="GO" id="GO:0033214">
    <property type="term" value="P:siderophore-iron import into cell"/>
    <property type="evidence" value="ECO:0007669"/>
    <property type="project" value="TreeGrafter"/>
</dbReference>
<dbReference type="PROSITE" id="PS01156">
    <property type="entry name" value="TONB_DEPENDENT_REC_2"/>
    <property type="match status" value="1"/>
</dbReference>
<name>A0AA37W1U1_9GAMM</name>
<dbReference type="InterPro" id="IPR037066">
    <property type="entry name" value="Plug_dom_sf"/>
</dbReference>
<protein>
    <submittedName>
        <fullName evidence="15">TonB-dependent receptor</fullName>
    </submittedName>
</protein>
<dbReference type="Gene3D" id="2.170.130.10">
    <property type="entry name" value="TonB-dependent receptor, plug domain"/>
    <property type="match status" value="1"/>
</dbReference>
<keyword evidence="4 9" id="KW-0812">Transmembrane</keyword>
<gene>
    <name evidence="15" type="ORF">GCM10007895_20980</name>
</gene>
<dbReference type="Pfam" id="PF00593">
    <property type="entry name" value="TonB_dep_Rec_b-barrel"/>
    <property type="match status" value="1"/>
</dbReference>
<keyword evidence="5 12" id="KW-0732">Signal</keyword>
<keyword evidence="3 9" id="KW-1134">Transmembrane beta strand</keyword>
<dbReference type="PANTHER" id="PTHR30442:SF0">
    <property type="entry name" value="FE(3+) DICITRATE TRANSPORT PROTEIN FECA"/>
    <property type="match status" value="1"/>
</dbReference>
<reference evidence="15" key="1">
    <citation type="journal article" date="2014" name="Int. J. Syst. Evol. Microbiol.">
        <title>Complete genome sequence of Corynebacterium casei LMG S-19264T (=DSM 44701T), isolated from a smear-ripened cheese.</title>
        <authorList>
            <consortium name="US DOE Joint Genome Institute (JGI-PGF)"/>
            <person name="Walter F."/>
            <person name="Albersmeier A."/>
            <person name="Kalinowski J."/>
            <person name="Ruckert C."/>
        </authorList>
    </citation>
    <scope>NUCLEOTIDE SEQUENCE</scope>
    <source>
        <strain evidence="15">NBRC 101628</strain>
    </source>
</reference>
<evidence type="ECO:0000256" key="10">
    <source>
        <dbReference type="PROSITE-ProRule" id="PRU10144"/>
    </source>
</evidence>
<dbReference type="InterPro" id="IPR010917">
    <property type="entry name" value="TonB_rcpt_CS"/>
</dbReference>
<dbReference type="PROSITE" id="PS52016">
    <property type="entry name" value="TONB_DEPENDENT_REC_3"/>
    <property type="match status" value="1"/>
</dbReference>
<evidence type="ECO:0000256" key="4">
    <source>
        <dbReference type="ARBA" id="ARBA00022692"/>
    </source>
</evidence>
<proteinExistence type="inferred from homology"/>
<comment type="subcellular location">
    <subcellularLocation>
        <location evidence="1 9">Cell outer membrane</location>
        <topology evidence="1 9">Multi-pass membrane protein</topology>
    </subcellularLocation>
</comment>
<keyword evidence="8 9" id="KW-0998">Cell outer membrane</keyword>
<keyword evidence="16" id="KW-1185">Reference proteome</keyword>
<evidence type="ECO:0000256" key="7">
    <source>
        <dbReference type="ARBA" id="ARBA00023136"/>
    </source>
</evidence>